<keyword evidence="8" id="KW-1185">Reference proteome</keyword>
<keyword evidence="5 6" id="KW-0472">Membrane</keyword>
<gene>
    <name evidence="7" type="ORF">HGB38_02725</name>
</gene>
<feature type="transmembrane region" description="Helical" evidence="6">
    <location>
        <begin position="66"/>
        <end position="84"/>
    </location>
</feature>
<reference evidence="7 8" key="1">
    <citation type="submission" date="2020-04" db="EMBL/GenBank/DDBJ databases">
        <title>MicrobeNet Type strains.</title>
        <authorList>
            <person name="Nicholson A.C."/>
        </authorList>
    </citation>
    <scope>NUCLEOTIDE SEQUENCE [LARGE SCALE GENOMIC DNA]</scope>
    <source>
        <strain evidence="7 8">DSM 44956</strain>
    </source>
</reference>
<sequence>MGFGLSLIVAIGAQNAFVLRQGISGGHVHAVVAVCAVSDIVLIAAGVAGFGVLVESAPAVLVVARYAGAAFLIGYAVLAVRRAFGAAALRTEAGRAGAALGATVATTLALTWFNPHVYLDTVVLLGSLASTYASPDRWFLGAGAMLASVLWFTALGFGARLLGPLFTRPLAWRVLDSLIAAVLLGLGVGLLCGG</sequence>
<dbReference type="GO" id="GO:0005886">
    <property type="term" value="C:plasma membrane"/>
    <property type="evidence" value="ECO:0007669"/>
    <property type="project" value="UniProtKB-SubCell"/>
</dbReference>
<dbReference type="EMBL" id="JAAXOS010000001">
    <property type="protein sequence ID" value="NKY25150.1"/>
    <property type="molecule type" value="Genomic_DNA"/>
</dbReference>
<organism evidence="7 8">
    <name type="scientific">Nocardia gamkensis</name>
    <dbReference type="NCBI Taxonomy" id="352869"/>
    <lineage>
        <taxon>Bacteria</taxon>
        <taxon>Bacillati</taxon>
        <taxon>Actinomycetota</taxon>
        <taxon>Actinomycetes</taxon>
        <taxon>Mycobacteriales</taxon>
        <taxon>Nocardiaceae</taxon>
        <taxon>Nocardia</taxon>
    </lineage>
</organism>
<keyword evidence="3 6" id="KW-0812">Transmembrane</keyword>
<accession>A0A7X6R1C9</accession>
<evidence type="ECO:0000256" key="3">
    <source>
        <dbReference type="ARBA" id="ARBA00022692"/>
    </source>
</evidence>
<evidence type="ECO:0000313" key="7">
    <source>
        <dbReference type="EMBL" id="NKY25150.1"/>
    </source>
</evidence>
<evidence type="ECO:0000256" key="5">
    <source>
        <dbReference type="ARBA" id="ARBA00023136"/>
    </source>
</evidence>
<evidence type="ECO:0000256" key="4">
    <source>
        <dbReference type="ARBA" id="ARBA00022989"/>
    </source>
</evidence>
<feature type="transmembrane region" description="Helical" evidence="6">
    <location>
        <begin position="138"/>
        <end position="158"/>
    </location>
</feature>
<feature type="transmembrane region" description="Helical" evidence="6">
    <location>
        <begin position="170"/>
        <end position="191"/>
    </location>
</feature>
<dbReference type="PANTHER" id="PTHR30086:SF20">
    <property type="entry name" value="ARGININE EXPORTER PROTEIN ARGO-RELATED"/>
    <property type="match status" value="1"/>
</dbReference>
<dbReference type="Proteomes" id="UP000540698">
    <property type="component" value="Unassembled WGS sequence"/>
</dbReference>
<proteinExistence type="predicted"/>
<dbReference type="Pfam" id="PF01810">
    <property type="entry name" value="LysE"/>
    <property type="match status" value="1"/>
</dbReference>
<dbReference type="PANTHER" id="PTHR30086">
    <property type="entry name" value="ARGININE EXPORTER PROTEIN ARGO"/>
    <property type="match status" value="1"/>
</dbReference>
<keyword evidence="4 6" id="KW-1133">Transmembrane helix</keyword>
<dbReference type="GO" id="GO:0015171">
    <property type="term" value="F:amino acid transmembrane transporter activity"/>
    <property type="evidence" value="ECO:0007669"/>
    <property type="project" value="TreeGrafter"/>
</dbReference>
<feature type="transmembrane region" description="Helical" evidence="6">
    <location>
        <begin position="30"/>
        <end position="54"/>
    </location>
</feature>
<comment type="subcellular location">
    <subcellularLocation>
        <location evidence="1">Cell membrane</location>
        <topology evidence="1">Multi-pass membrane protein</topology>
    </subcellularLocation>
</comment>
<evidence type="ECO:0000256" key="2">
    <source>
        <dbReference type="ARBA" id="ARBA00022475"/>
    </source>
</evidence>
<name>A0A7X6R1C9_9NOCA</name>
<evidence type="ECO:0000256" key="6">
    <source>
        <dbReference type="SAM" id="Phobius"/>
    </source>
</evidence>
<comment type="caution">
    <text evidence="7">The sequence shown here is derived from an EMBL/GenBank/DDBJ whole genome shotgun (WGS) entry which is preliminary data.</text>
</comment>
<evidence type="ECO:0000256" key="1">
    <source>
        <dbReference type="ARBA" id="ARBA00004651"/>
    </source>
</evidence>
<evidence type="ECO:0000313" key="8">
    <source>
        <dbReference type="Proteomes" id="UP000540698"/>
    </source>
</evidence>
<keyword evidence="2" id="KW-1003">Cell membrane</keyword>
<dbReference type="InterPro" id="IPR001123">
    <property type="entry name" value="LeuE-type"/>
</dbReference>
<protein>
    <submittedName>
        <fullName evidence="7">LysE family transporter</fullName>
    </submittedName>
</protein>
<feature type="transmembrane region" description="Helical" evidence="6">
    <location>
        <begin position="96"/>
        <end position="118"/>
    </location>
</feature>
<dbReference type="AlphaFoldDB" id="A0A7X6R1C9"/>